<gene>
    <name evidence="1" type="ORF">Q3C12_27905</name>
</gene>
<dbReference type="EMBL" id="JAUMKJ010000048">
    <property type="protein sequence ID" value="MDO3680838.1"/>
    <property type="molecule type" value="Genomic_DNA"/>
</dbReference>
<protein>
    <recommendedName>
        <fullName evidence="3">WD40 repeat domain-containing protein</fullName>
    </recommendedName>
</protein>
<dbReference type="Proteomes" id="UP001168883">
    <property type="component" value="Unassembled WGS sequence"/>
</dbReference>
<dbReference type="SUPFAM" id="SSF82171">
    <property type="entry name" value="DPP6 N-terminal domain-like"/>
    <property type="match status" value="1"/>
</dbReference>
<accession>A0ABT8VIL6</accession>
<keyword evidence="2" id="KW-1185">Reference proteome</keyword>
<evidence type="ECO:0000313" key="2">
    <source>
        <dbReference type="Proteomes" id="UP001168883"/>
    </source>
</evidence>
<comment type="caution">
    <text evidence="1">The sequence shown here is derived from an EMBL/GenBank/DDBJ whole genome shotgun (WGS) entry which is preliminary data.</text>
</comment>
<evidence type="ECO:0000313" key="1">
    <source>
        <dbReference type="EMBL" id="MDO3680838.1"/>
    </source>
</evidence>
<sequence>MKSFRSFITLALILGVFIAGFHLLSSLSFRGKASYLTTLDKELFQRPSSNHGENPFAVSRIVKFTIPFNLLESDLLNMNSLAFTSSSREVKHSVQTGIYDMSKNQLTHEFDQQNGVKDSKISVSADGKMILVSYMGMEDRSGATYVYDATTNSKRYTFNGTFAATWLPDSLRFVGMDDYLFVQNIKTGQRENLLNLTEYAGKHPKTSLSFYVLNDGQTVCLYSDVGNANLLLVDLETGKQWSSTLKGQIFNLVPIDNTNTAAVGLFEDQLGIFLYDAATNSLEPFIDLNNQKLIHISVSQDGKKLAYSILKNNVGGYGVEVHAVHLNNKKIISHEVIYKESNQFIDKLLWSKDSQMLYCFQQNTDGTTLYRITFNPS</sequence>
<organism evidence="1 2">
    <name type="scientific">Paenibacillus ehimensis</name>
    <dbReference type="NCBI Taxonomy" id="79264"/>
    <lineage>
        <taxon>Bacteria</taxon>
        <taxon>Bacillati</taxon>
        <taxon>Bacillota</taxon>
        <taxon>Bacilli</taxon>
        <taxon>Bacillales</taxon>
        <taxon>Paenibacillaceae</taxon>
        <taxon>Paenibacillus</taxon>
    </lineage>
</organism>
<dbReference type="RefSeq" id="WP_302880959.1">
    <property type="nucleotide sequence ID" value="NZ_JAUMKJ010000048.1"/>
</dbReference>
<reference evidence="1" key="1">
    <citation type="submission" date="2023-07" db="EMBL/GenBank/DDBJ databases">
        <authorList>
            <person name="Aktuganov G."/>
            <person name="Boyko T."/>
            <person name="Delegan Y."/>
            <person name="Galimzianova N."/>
            <person name="Gilvanova E."/>
            <person name="Korobov V."/>
            <person name="Kuzmina L."/>
            <person name="Melentiev A."/>
            <person name="Milman P."/>
            <person name="Ryabova A."/>
            <person name="Stupak E."/>
            <person name="Yasakov T."/>
            <person name="Zharikova N."/>
            <person name="Zhurenko E."/>
        </authorList>
    </citation>
    <scope>NUCLEOTIDE SEQUENCE</scope>
    <source>
        <strain evidence="1">IB-739</strain>
    </source>
</reference>
<dbReference type="Gene3D" id="2.130.10.10">
    <property type="entry name" value="YVTN repeat-like/Quinoprotein amine dehydrogenase"/>
    <property type="match status" value="1"/>
</dbReference>
<proteinExistence type="predicted"/>
<dbReference type="InterPro" id="IPR015943">
    <property type="entry name" value="WD40/YVTN_repeat-like_dom_sf"/>
</dbReference>
<name>A0ABT8VIL6_9BACL</name>
<evidence type="ECO:0008006" key="3">
    <source>
        <dbReference type="Google" id="ProtNLM"/>
    </source>
</evidence>